<comment type="subunit">
    <text evidence="9">Homotrimer. Interacts with the receptor-recognizing protein Gp38.</text>
</comment>
<keyword evidence="5" id="KW-1161">Viral attachment to host cell</keyword>
<comment type="similarity">
    <text evidence="8">Belongs to the S16-like long tail fiber protein Gp37 family.</text>
</comment>
<sequence length="693" mass="75186">MAKIPRIQFKRTKTPGTKPSKDILAEGELAINLADRTLFTKSGDDIIDLGFAKGGTVNGDINQEAGNFTTNGSMTAKTYIDIKNSLNDKKIFRLSYEGDRGALLSVNEGDNKWKTILVPLDEDGTKTIATREHVGKMVSTNDGETKLRAPNQTNLLIAKDNKELVWYDGSTNNRMVNFGAGGLDLAHKGSDIVGVSLYKKDGNQVRIETHAHSSSLMLAFAYKDSAGNNSYVINMPKENGVLASQQWVDGKYYKRNDSPSFKEYVNVFHNTTGSYTQLGYGNAGATWSVNTGGNWYILKHPLANGTVASQEWTNKIVNHNGQQVELISPNGTMKATLQNNGTFSTWNGNGNPISVDVVGNTSVTGTIQAVSSVTARTANSNTIFGLFVRDKEAFLSLNIDNKWVGELHHPKTSGTIATQQWSNGQHYAKSETYNKSEIDGKVNGRLTQAQGDARYALSNLYQSEGGESRVWNGSKTYYLFTNNNANSGLYKHGTGYIWGFNASGQMTAGLIPIGCGGTGAKDAGTARANLSIYSKAETDGRYPLKNDVYAKSSTYSRAEVDSRVNGRLTQATADGRYAYKGGANAQNFGANIVDAADVNIRSDLTVKSNLVKINNAIQTVKSLTGYTYDLKLNDNTYKQSAGIIAQDVQKVLPALVTEDSLGLLSVNYNGLTAVLVNAINELSERLERLERGV</sequence>
<dbReference type="GO" id="GO:0019062">
    <property type="term" value="P:virion attachment to host cell"/>
    <property type="evidence" value="ECO:0007669"/>
    <property type="project" value="UniProtKB-KW"/>
</dbReference>
<evidence type="ECO:0000313" key="13">
    <source>
        <dbReference type="Proteomes" id="UP000240538"/>
    </source>
</evidence>
<keyword evidence="3" id="KW-1230">Viral tail fiber protein</keyword>
<evidence type="ECO:0000256" key="5">
    <source>
        <dbReference type="ARBA" id="ARBA00022804"/>
    </source>
</evidence>
<evidence type="ECO:0000256" key="6">
    <source>
        <dbReference type="ARBA" id="ARBA00033188"/>
    </source>
</evidence>
<evidence type="ECO:0000256" key="8">
    <source>
        <dbReference type="ARBA" id="ARBA00035637"/>
    </source>
</evidence>
<dbReference type="Proteomes" id="UP000240538">
    <property type="component" value="Segment"/>
</dbReference>
<evidence type="ECO:0000256" key="1">
    <source>
        <dbReference type="ARBA" id="ARBA00004328"/>
    </source>
</evidence>
<proteinExistence type="inferred from homology"/>
<name>A0A2I6PF75_9CAUD</name>
<evidence type="ECO:0000256" key="3">
    <source>
        <dbReference type="ARBA" id="ARBA00022672"/>
    </source>
</evidence>
<keyword evidence="4" id="KW-1227">Viral tail protein</keyword>
<keyword evidence="13" id="KW-1185">Reference proteome</keyword>
<gene>
    <name evidence="12" type="ORF">phiP43_016</name>
</gene>
<dbReference type="Pfam" id="PF13884">
    <property type="entry name" value="Peptidase_S74"/>
    <property type="match status" value="1"/>
</dbReference>
<feature type="domain" description="Peptidase S74" evidence="11">
    <location>
        <begin position="602"/>
        <end position="693"/>
    </location>
</feature>
<evidence type="ECO:0000256" key="9">
    <source>
        <dbReference type="ARBA" id="ARBA00035669"/>
    </source>
</evidence>
<comment type="subcellular location">
    <subcellularLocation>
        <location evidence="1">Virion</location>
    </subcellularLocation>
</comment>
<organism evidence="12 13">
    <name type="scientific">Proteus phage phiP4-3</name>
    <dbReference type="NCBI Taxonomy" id="2065203"/>
    <lineage>
        <taxon>Viruses</taxon>
        <taxon>Duplodnaviria</taxon>
        <taxon>Heunggongvirae</taxon>
        <taxon>Uroviricota</taxon>
        <taxon>Caudoviricetes</taxon>
        <taxon>Pantevenvirales</taxon>
        <taxon>Straboviridae</taxon>
        <taxon>Bragavirus</taxon>
        <taxon>Bragavirus p43</taxon>
    </lineage>
</organism>
<accession>A0A2I6PF75</accession>
<keyword evidence="5" id="KW-1160">Virus entry into host cell</keyword>
<dbReference type="InterPro" id="IPR030392">
    <property type="entry name" value="S74_ICA"/>
</dbReference>
<evidence type="ECO:0000256" key="10">
    <source>
        <dbReference type="ARBA" id="ARBA00035705"/>
    </source>
</evidence>
<protein>
    <recommendedName>
        <fullName evidence="10">Long tail fiber protein Gp37</fullName>
    </recommendedName>
    <alternativeName>
        <fullName evidence="6">Receptor-recognizing protein</fullName>
    </alternativeName>
</protein>
<evidence type="ECO:0000256" key="2">
    <source>
        <dbReference type="ARBA" id="ARBA00022581"/>
    </source>
</evidence>
<comment type="function">
    <text evidence="7">The C-terminal chaperone protein mediates homotrimerization and proper folding of the catalytic trimer.</text>
</comment>
<dbReference type="EMBL" id="MG696114">
    <property type="protein sequence ID" value="AUM58374.1"/>
    <property type="molecule type" value="Genomic_DNA"/>
</dbReference>
<evidence type="ECO:0000259" key="11">
    <source>
        <dbReference type="PROSITE" id="PS51688"/>
    </source>
</evidence>
<evidence type="ECO:0000256" key="7">
    <source>
        <dbReference type="ARBA" id="ARBA00035610"/>
    </source>
</evidence>
<evidence type="ECO:0000256" key="4">
    <source>
        <dbReference type="ARBA" id="ARBA00022732"/>
    </source>
</evidence>
<keyword evidence="2" id="KW-0945">Host-virus interaction</keyword>
<reference evidence="12 13" key="1">
    <citation type="submission" date="2017-12" db="EMBL/GenBank/DDBJ databases">
        <title>Complete genome sequence and characterization of bacteriophage phiP4-3 infecting Proteus pennea.</title>
        <authorList>
            <person name="He Y."/>
            <person name="Yang H."/>
        </authorList>
    </citation>
    <scope>NUCLEOTIDE SEQUENCE [LARGE SCALE GENOMIC DNA]</scope>
</reference>
<dbReference type="PROSITE" id="PS51688">
    <property type="entry name" value="ICA"/>
    <property type="match status" value="1"/>
</dbReference>
<evidence type="ECO:0000313" key="12">
    <source>
        <dbReference type="EMBL" id="AUM58374.1"/>
    </source>
</evidence>
<dbReference type="GO" id="GO:0098024">
    <property type="term" value="C:virus tail, fiber"/>
    <property type="evidence" value="ECO:0007669"/>
    <property type="project" value="UniProtKB-KW"/>
</dbReference>
<keyword evidence="3" id="KW-0946">Virion</keyword>